<dbReference type="EMBL" id="CM017688">
    <property type="protein sequence ID" value="TYH30860.1"/>
    <property type="molecule type" value="Genomic_DNA"/>
</dbReference>
<proteinExistence type="predicted"/>
<reference evidence="1 2" key="1">
    <citation type="submission" date="2019-06" db="EMBL/GenBank/DDBJ databases">
        <title>WGS assembly of Gossypium darwinii.</title>
        <authorList>
            <person name="Chen Z.J."/>
            <person name="Sreedasyam A."/>
            <person name="Ando A."/>
            <person name="Song Q."/>
            <person name="De L."/>
            <person name="Hulse-Kemp A."/>
            <person name="Ding M."/>
            <person name="Ye W."/>
            <person name="Kirkbride R."/>
            <person name="Jenkins J."/>
            <person name="Plott C."/>
            <person name="Lovell J."/>
            <person name="Lin Y.-M."/>
            <person name="Vaughn R."/>
            <person name="Liu B."/>
            <person name="Li W."/>
            <person name="Simpson S."/>
            <person name="Scheffler B."/>
            <person name="Saski C."/>
            <person name="Grover C."/>
            <person name="Hu G."/>
            <person name="Conover J."/>
            <person name="Carlson J."/>
            <person name="Shu S."/>
            <person name="Boston L."/>
            <person name="Williams M."/>
            <person name="Peterson D."/>
            <person name="Mcgee K."/>
            <person name="Jones D."/>
            <person name="Wendel J."/>
            <person name="Stelly D."/>
            <person name="Grimwood J."/>
            <person name="Schmutz J."/>
        </authorList>
    </citation>
    <scope>NUCLEOTIDE SEQUENCE [LARGE SCALE GENOMIC DNA]</scope>
    <source>
        <strain evidence="1">1808015.09</strain>
    </source>
</reference>
<evidence type="ECO:0000313" key="1">
    <source>
        <dbReference type="EMBL" id="TYH30860.1"/>
    </source>
</evidence>
<organism evidence="1 2">
    <name type="scientific">Gossypium darwinii</name>
    <name type="common">Darwin's cotton</name>
    <name type="synonym">Gossypium barbadense var. darwinii</name>
    <dbReference type="NCBI Taxonomy" id="34276"/>
    <lineage>
        <taxon>Eukaryota</taxon>
        <taxon>Viridiplantae</taxon>
        <taxon>Streptophyta</taxon>
        <taxon>Embryophyta</taxon>
        <taxon>Tracheophyta</taxon>
        <taxon>Spermatophyta</taxon>
        <taxon>Magnoliopsida</taxon>
        <taxon>eudicotyledons</taxon>
        <taxon>Gunneridae</taxon>
        <taxon>Pentapetalae</taxon>
        <taxon>rosids</taxon>
        <taxon>malvids</taxon>
        <taxon>Malvales</taxon>
        <taxon>Malvaceae</taxon>
        <taxon>Malvoideae</taxon>
        <taxon>Gossypium</taxon>
    </lineage>
</organism>
<sequence length="103" mass="12203">MSYRFFFRKTFSISSSSGQRQVSFLRQRQISLSKVAKLFSLEFHWLFNWKLSIASNLLVGLYRHCFVLVVTLRRLYTEWKLKAHIRLGLTFAFCVVDLGFAPF</sequence>
<accession>A0A5D2HLT1</accession>
<name>A0A5D2HLT1_GOSDA</name>
<dbReference type="Proteomes" id="UP000323506">
    <property type="component" value="Chromosome A01"/>
</dbReference>
<dbReference type="AlphaFoldDB" id="A0A5D2HLT1"/>
<gene>
    <name evidence="1" type="ORF">ES288_A01G128400v1</name>
</gene>
<protein>
    <submittedName>
        <fullName evidence="1">Uncharacterized protein</fullName>
    </submittedName>
</protein>
<keyword evidence="2" id="KW-1185">Reference proteome</keyword>
<evidence type="ECO:0000313" key="2">
    <source>
        <dbReference type="Proteomes" id="UP000323506"/>
    </source>
</evidence>